<evidence type="ECO:0000313" key="2">
    <source>
        <dbReference type="EMBL" id="MBU2787464.1"/>
    </source>
</evidence>
<dbReference type="EMBL" id="JAAXYO010000039">
    <property type="protein sequence ID" value="MBU2787464.1"/>
    <property type="molecule type" value="Genomic_DNA"/>
</dbReference>
<protein>
    <submittedName>
        <fullName evidence="2">Uncharacterized protein</fullName>
    </submittedName>
</protein>
<feature type="transmembrane region" description="Helical" evidence="1">
    <location>
        <begin position="118"/>
        <end position="136"/>
    </location>
</feature>
<dbReference type="AlphaFoldDB" id="A0AAE2YNW4"/>
<keyword evidence="1" id="KW-0812">Transmembrane</keyword>
<dbReference type="Proteomes" id="UP001197378">
    <property type="component" value="Unassembled WGS sequence"/>
</dbReference>
<feature type="transmembrane region" description="Helical" evidence="1">
    <location>
        <begin position="64"/>
        <end position="84"/>
    </location>
</feature>
<proteinExistence type="predicted"/>
<dbReference type="RefSeq" id="WP_215872469.1">
    <property type="nucleotide sequence ID" value="NZ_JAAXYO010000039.1"/>
</dbReference>
<evidence type="ECO:0000256" key="1">
    <source>
        <dbReference type="SAM" id="Phobius"/>
    </source>
</evidence>
<comment type="caution">
    <text evidence="2">The sequence shown here is derived from an EMBL/GenBank/DDBJ whole genome shotgun (WGS) entry which is preliminary data.</text>
</comment>
<sequence length="174" mass="19446">MGYYDALTSGSFKTTPDGRRLFFPWGTLGRGYAIPSEKDFERLQRHINAYYVISLPLVILAVRLQGFLGGALISLPLIVLYAVWARYQCRRLQQTDEKLTLSESVAGQARAHSTVGMWLLEIGVLILIGGGLFGLFLNPSNWLMFTASIAFFGLAAVQIAWMLIIKRRESRSGQ</sequence>
<reference evidence="2" key="1">
    <citation type="journal article" date="2021" name="ISME J.">
        <title>Genomic evolution of the class Acidithiobacillia: deep-branching Proteobacteria living in extreme acidic conditions.</title>
        <authorList>
            <person name="Moya-Beltran A."/>
            <person name="Beard S."/>
            <person name="Rojas-Villalobos C."/>
            <person name="Issotta F."/>
            <person name="Gallardo Y."/>
            <person name="Ulloa R."/>
            <person name="Giaveno A."/>
            <person name="Degli Esposti M."/>
            <person name="Johnson D.B."/>
            <person name="Quatrini R."/>
        </authorList>
    </citation>
    <scope>NUCLEOTIDE SEQUENCE</scope>
    <source>
        <strain evidence="2">VAN18-1</strain>
    </source>
</reference>
<keyword evidence="1" id="KW-0472">Membrane</keyword>
<organism evidence="2 3">
    <name type="scientific">Igneacidithiobacillus copahuensis</name>
    <dbReference type="NCBI Taxonomy" id="2724909"/>
    <lineage>
        <taxon>Bacteria</taxon>
        <taxon>Pseudomonadati</taxon>
        <taxon>Pseudomonadota</taxon>
        <taxon>Acidithiobacillia</taxon>
        <taxon>Acidithiobacillales</taxon>
        <taxon>Acidithiobacillaceae</taxon>
        <taxon>Igneacidithiobacillus</taxon>
    </lineage>
</organism>
<feature type="transmembrane region" description="Helical" evidence="1">
    <location>
        <begin position="142"/>
        <end position="164"/>
    </location>
</feature>
<accession>A0AAE2YNW4</accession>
<keyword evidence="3" id="KW-1185">Reference proteome</keyword>
<evidence type="ECO:0000313" key="3">
    <source>
        <dbReference type="Proteomes" id="UP001197378"/>
    </source>
</evidence>
<name>A0AAE2YNW4_9PROT</name>
<keyword evidence="1" id="KW-1133">Transmembrane helix</keyword>
<gene>
    <name evidence="2" type="ORF">HFQ13_04425</name>
</gene>